<dbReference type="EMBL" id="BGPR01008506">
    <property type="protein sequence ID" value="GBN34272.1"/>
    <property type="molecule type" value="Genomic_DNA"/>
</dbReference>
<protein>
    <submittedName>
        <fullName evidence="2">Uncharacterized protein</fullName>
    </submittedName>
</protein>
<organism evidence="2 3">
    <name type="scientific">Araneus ventricosus</name>
    <name type="common">Orbweaver spider</name>
    <name type="synonym">Epeira ventricosa</name>
    <dbReference type="NCBI Taxonomy" id="182803"/>
    <lineage>
        <taxon>Eukaryota</taxon>
        <taxon>Metazoa</taxon>
        <taxon>Ecdysozoa</taxon>
        <taxon>Arthropoda</taxon>
        <taxon>Chelicerata</taxon>
        <taxon>Arachnida</taxon>
        <taxon>Araneae</taxon>
        <taxon>Araneomorphae</taxon>
        <taxon>Entelegynae</taxon>
        <taxon>Araneoidea</taxon>
        <taxon>Araneidae</taxon>
        <taxon>Araneus</taxon>
    </lineage>
</organism>
<accession>A0A4Y2N5V4</accession>
<keyword evidence="3" id="KW-1185">Reference proteome</keyword>
<comment type="caution">
    <text evidence="2">The sequence shown here is derived from an EMBL/GenBank/DDBJ whole genome shotgun (WGS) entry which is preliminary data.</text>
</comment>
<evidence type="ECO:0000313" key="3">
    <source>
        <dbReference type="Proteomes" id="UP000499080"/>
    </source>
</evidence>
<sequence>MNSNKRRYKQLNVEKLSSQQGVRTVHNPRPPTRPQERTGNKMFACEYYTNQAIRASGSEDSGFQIRFHAFSQCRKQVQYNPDFFFFPKTTSYGQECQITLVAENYYAFCDKLH</sequence>
<evidence type="ECO:0000256" key="1">
    <source>
        <dbReference type="SAM" id="MobiDB-lite"/>
    </source>
</evidence>
<gene>
    <name evidence="2" type="ORF">AVEN_160445_1</name>
</gene>
<feature type="region of interest" description="Disordered" evidence="1">
    <location>
        <begin position="17"/>
        <end position="39"/>
    </location>
</feature>
<name>A0A4Y2N5V4_ARAVE</name>
<dbReference type="Proteomes" id="UP000499080">
    <property type="component" value="Unassembled WGS sequence"/>
</dbReference>
<evidence type="ECO:0000313" key="2">
    <source>
        <dbReference type="EMBL" id="GBN34272.1"/>
    </source>
</evidence>
<dbReference type="AlphaFoldDB" id="A0A4Y2N5V4"/>
<reference evidence="2 3" key="1">
    <citation type="journal article" date="2019" name="Sci. Rep.">
        <title>Orb-weaving spider Araneus ventricosus genome elucidates the spidroin gene catalogue.</title>
        <authorList>
            <person name="Kono N."/>
            <person name="Nakamura H."/>
            <person name="Ohtoshi R."/>
            <person name="Moran D.A.P."/>
            <person name="Shinohara A."/>
            <person name="Yoshida Y."/>
            <person name="Fujiwara M."/>
            <person name="Mori M."/>
            <person name="Tomita M."/>
            <person name="Arakawa K."/>
        </authorList>
    </citation>
    <scope>NUCLEOTIDE SEQUENCE [LARGE SCALE GENOMIC DNA]</scope>
</reference>
<proteinExistence type="predicted"/>